<dbReference type="AlphaFoldDB" id="A0A2L2YF12"/>
<name>A0A2L2YF12_PARTP</name>
<dbReference type="PANTHER" id="PTHR47696">
    <property type="entry name" value="THAP DOMAIN-CONTAINING PROTEIN 2"/>
    <property type="match status" value="1"/>
</dbReference>
<sequence length="227" mass="26046">MTPTCCAYGCLNKFEKGKGLGFYRFPSQKNRRILWILAVRRKYFVPNKHTRICGAHFVTGKPSRHPAHPDYIPTLFKFKYSKHESKRFRKVLCDKGEVPVLDNNYESTSDSESEAQDFASDHGLESEIKIESEINSPSEIRIEDVQSILDNDEVHDPCSESGESSKLKHQPLSYTFLDIEGNVIARFVKKRVKKKPVRRSKPRPKRVDPDSVQIVIENNVARIVANV</sequence>
<evidence type="ECO:0000256" key="2">
    <source>
        <dbReference type="ARBA" id="ARBA00022771"/>
    </source>
</evidence>
<dbReference type="InterPro" id="IPR026521">
    <property type="entry name" value="THAP2"/>
</dbReference>
<keyword evidence="4 5" id="KW-0238">DNA-binding</keyword>
<evidence type="ECO:0000256" key="5">
    <source>
        <dbReference type="PROSITE-ProRule" id="PRU00309"/>
    </source>
</evidence>
<dbReference type="SMART" id="SM00980">
    <property type="entry name" value="THAP"/>
    <property type="match status" value="1"/>
</dbReference>
<proteinExistence type="evidence at transcript level"/>
<evidence type="ECO:0000256" key="4">
    <source>
        <dbReference type="ARBA" id="ARBA00023125"/>
    </source>
</evidence>
<dbReference type="SUPFAM" id="SSF57716">
    <property type="entry name" value="Glucocorticoid receptor-like (DNA-binding domain)"/>
    <property type="match status" value="1"/>
</dbReference>
<accession>A0A2L2YF12</accession>
<reference evidence="7" key="1">
    <citation type="journal article" date="2016" name="Mol. Ecol. Resour.">
        <title>Evaluation of the impact of RNA preservation methods of spiders for de novo transcriptome assembly.</title>
        <authorList>
            <person name="Kono N."/>
            <person name="Nakamura H."/>
            <person name="Ito Y."/>
            <person name="Tomita M."/>
            <person name="Arakawa K."/>
        </authorList>
    </citation>
    <scope>NUCLEOTIDE SEQUENCE</scope>
    <source>
        <tissue evidence="7">Whole body</tissue>
    </source>
</reference>
<organism evidence="7">
    <name type="scientific">Parasteatoda tepidariorum</name>
    <name type="common">Common house spider</name>
    <name type="synonym">Achaearanea tepidariorum</name>
    <dbReference type="NCBI Taxonomy" id="114398"/>
    <lineage>
        <taxon>Eukaryota</taxon>
        <taxon>Metazoa</taxon>
        <taxon>Ecdysozoa</taxon>
        <taxon>Arthropoda</taxon>
        <taxon>Chelicerata</taxon>
        <taxon>Arachnida</taxon>
        <taxon>Araneae</taxon>
        <taxon>Araneomorphae</taxon>
        <taxon>Entelegynae</taxon>
        <taxon>Araneoidea</taxon>
        <taxon>Theridiidae</taxon>
        <taxon>Parasteatoda</taxon>
    </lineage>
</organism>
<keyword evidence="2 5" id="KW-0863">Zinc-finger</keyword>
<protein>
    <recommendedName>
        <fullName evidence="6">THAP-type domain-containing protein</fullName>
    </recommendedName>
</protein>
<dbReference type="GO" id="GO:0003677">
    <property type="term" value="F:DNA binding"/>
    <property type="evidence" value="ECO:0007669"/>
    <property type="project" value="UniProtKB-UniRule"/>
</dbReference>
<dbReference type="Pfam" id="PF05485">
    <property type="entry name" value="THAP"/>
    <property type="match status" value="1"/>
</dbReference>
<feature type="domain" description="THAP-type" evidence="6">
    <location>
        <begin position="1"/>
        <end position="76"/>
    </location>
</feature>
<dbReference type="PROSITE" id="PS50950">
    <property type="entry name" value="ZF_THAP"/>
    <property type="match status" value="1"/>
</dbReference>
<evidence type="ECO:0000259" key="6">
    <source>
        <dbReference type="PROSITE" id="PS50950"/>
    </source>
</evidence>
<evidence type="ECO:0000313" key="7">
    <source>
        <dbReference type="EMBL" id="LAA05805.1"/>
    </source>
</evidence>
<evidence type="ECO:0000256" key="3">
    <source>
        <dbReference type="ARBA" id="ARBA00022833"/>
    </source>
</evidence>
<keyword evidence="1" id="KW-0479">Metal-binding</keyword>
<dbReference type="PANTHER" id="PTHR47696:SF1">
    <property type="entry name" value="THAP DOMAIN-CONTAINING PROTEIN 2"/>
    <property type="match status" value="1"/>
</dbReference>
<dbReference type="OrthoDB" id="6515559at2759"/>
<keyword evidence="3" id="KW-0862">Zinc</keyword>
<dbReference type="GO" id="GO:0008270">
    <property type="term" value="F:zinc ion binding"/>
    <property type="evidence" value="ECO:0007669"/>
    <property type="project" value="UniProtKB-KW"/>
</dbReference>
<dbReference type="InterPro" id="IPR006612">
    <property type="entry name" value="THAP_Znf"/>
</dbReference>
<evidence type="ECO:0000256" key="1">
    <source>
        <dbReference type="ARBA" id="ARBA00022723"/>
    </source>
</evidence>
<dbReference type="EMBL" id="IAAA01011762">
    <property type="protein sequence ID" value="LAA05805.1"/>
    <property type="molecule type" value="mRNA"/>
</dbReference>